<dbReference type="Pfam" id="PF13729">
    <property type="entry name" value="TraF_2"/>
    <property type="match status" value="1"/>
</dbReference>
<dbReference type="Gene3D" id="2.40.160.60">
    <property type="entry name" value="Outer membrane protein transport protein (OMPP1/FadL/TodX)"/>
    <property type="match status" value="1"/>
</dbReference>
<keyword evidence="1" id="KW-0732">Signal</keyword>
<name>A0ABT7XVR5_9VIBR</name>
<evidence type="ECO:0000256" key="1">
    <source>
        <dbReference type="SAM" id="SignalP"/>
    </source>
</evidence>
<keyword evidence="3" id="KW-1185">Reference proteome</keyword>
<gene>
    <name evidence="2" type="ORF">QWJ08_00305</name>
</gene>
<evidence type="ECO:0000313" key="3">
    <source>
        <dbReference type="Proteomes" id="UP001169719"/>
    </source>
</evidence>
<organism evidence="2 3">
    <name type="scientific">Vibrio agarivorans</name>
    <dbReference type="NCBI Taxonomy" id="153622"/>
    <lineage>
        <taxon>Bacteria</taxon>
        <taxon>Pseudomonadati</taxon>
        <taxon>Pseudomonadota</taxon>
        <taxon>Gammaproteobacteria</taxon>
        <taxon>Vibrionales</taxon>
        <taxon>Vibrionaceae</taxon>
        <taxon>Vibrio</taxon>
    </lineage>
</organism>
<sequence length="384" mass="42443">MKRLTALAMSVALGLPLVANANVDTRSFAMGGTGVASATYLTSSIHNPALASQYGESDNFGMILPTFSARVHDSSDMVDTIDRFDDAFMRWEDKINGGDLNASPEEWQNILRELQGEVLTAEASTGIIIAIPNKYLSTNFFALLNANVIGVPLVDERDLNPDLNDPDDLHSSVYALGGATLDVGLTFAKQFDWFDKPLHLGISPKMQQMLSLGYGEAVNDFEDDDFDFDNANTDAAFNMDIGAAYELTDKWNLAFSARNLISRELDTNEYLGQTSTYVIKPEYVVGASYDRGWYTLTTDVDLTSKEYFKEIDYKTQYARFGAELDAWRWAQIRVGYAHSMTDHADDLLTAGLGLKPFGLFGLDISGSYGEDNNYGVSAQMILHF</sequence>
<reference evidence="2" key="1">
    <citation type="submission" date="2024-05" db="EMBL/GenBank/DDBJ databases">
        <title>Genome Sequences of Four Agar- Degrading Marine Bacteria.</title>
        <authorList>
            <person name="Phillips E.K."/>
            <person name="Shaffer J.C."/>
            <person name="Henson M.W."/>
            <person name="Temperton B."/>
            <person name="Thrash C.J."/>
            <person name="Martin M.O."/>
        </authorList>
    </citation>
    <scope>NUCLEOTIDE SEQUENCE</scope>
    <source>
        <strain evidence="2">EKP203</strain>
    </source>
</reference>
<dbReference type="Proteomes" id="UP001169719">
    <property type="component" value="Unassembled WGS sequence"/>
</dbReference>
<dbReference type="RefSeq" id="WP_289960202.1">
    <property type="nucleotide sequence ID" value="NZ_JAUEOZ010000001.1"/>
</dbReference>
<comment type="caution">
    <text evidence="2">The sequence shown here is derived from an EMBL/GenBank/DDBJ whole genome shotgun (WGS) entry which is preliminary data.</text>
</comment>
<protein>
    <submittedName>
        <fullName evidence="2">Conjugal transfer protein TraF</fullName>
    </submittedName>
</protein>
<evidence type="ECO:0000313" key="2">
    <source>
        <dbReference type="EMBL" id="MDN2479866.1"/>
    </source>
</evidence>
<proteinExistence type="predicted"/>
<feature type="chain" id="PRO_5047138471" evidence="1">
    <location>
        <begin position="22"/>
        <end position="384"/>
    </location>
</feature>
<feature type="signal peptide" evidence="1">
    <location>
        <begin position="1"/>
        <end position="21"/>
    </location>
</feature>
<dbReference type="InterPro" id="IPR032811">
    <property type="entry name" value="Put_conjugal_transfer"/>
</dbReference>
<accession>A0ABT7XVR5</accession>
<dbReference type="EMBL" id="JAUEOZ010000001">
    <property type="protein sequence ID" value="MDN2479866.1"/>
    <property type="molecule type" value="Genomic_DNA"/>
</dbReference>